<keyword evidence="4" id="KW-1015">Disulfide bond</keyword>
<evidence type="ECO:0000256" key="6">
    <source>
        <dbReference type="SAM" id="Coils"/>
    </source>
</evidence>
<evidence type="ECO:0000256" key="5">
    <source>
        <dbReference type="ARBA" id="ARBA00023284"/>
    </source>
</evidence>
<evidence type="ECO:0000256" key="1">
    <source>
        <dbReference type="ARBA" id="ARBA00005791"/>
    </source>
</evidence>
<keyword evidence="5" id="KW-0676">Redox-active center</keyword>
<dbReference type="EMBL" id="JAALLS010000011">
    <property type="protein sequence ID" value="NGP88599.1"/>
    <property type="molecule type" value="Genomic_DNA"/>
</dbReference>
<feature type="domain" description="Thioredoxin" evidence="8">
    <location>
        <begin position="10"/>
        <end position="190"/>
    </location>
</feature>
<evidence type="ECO:0000259" key="8">
    <source>
        <dbReference type="PROSITE" id="PS51352"/>
    </source>
</evidence>
<accession>A0A6M1T3F3</accession>
<dbReference type="InterPro" id="IPR013766">
    <property type="entry name" value="Thioredoxin_domain"/>
</dbReference>
<dbReference type="PANTHER" id="PTHR13887:SF14">
    <property type="entry name" value="DISULFIDE BOND FORMATION PROTEIN D"/>
    <property type="match status" value="1"/>
</dbReference>
<dbReference type="Pfam" id="PF13462">
    <property type="entry name" value="Thioredoxin_4"/>
    <property type="match status" value="1"/>
</dbReference>
<name>A0A6M1T3F3_9BACT</name>
<gene>
    <name evidence="9" type="ORF">G3569_09545</name>
</gene>
<feature type="chain" id="PRO_5026809632" evidence="7">
    <location>
        <begin position="24"/>
        <end position="194"/>
    </location>
</feature>
<keyword evidence="2 7" id="KW-0732">Signal</keyword>
<dbReference type="RefSeq" id="WP_165268506.1">
    <property type="nucleotide sequence ID" value="NZ_JAALLS010000011.1"/>
</dbReference>
<evidence type="ECO:0000313" key="10">
    <source>
        <dbReference type="Proteomes" id="UP000479132"/>
    </source>
</evidence>
<organism evidence="9 10">
    <name type="scientific">Fodinibius halophilus</name>
    <dbReference type="NCBI Taxonomy" id="1736908"/>
    <lineage>
        <taxon>Bacteria</taxon>
        <taxon>Pseudomonadati</taxon>
        <taxon>Balneolota</taxon>
        <taxon>Balneolia</taxon>
        <taxon>Balneolales</taxon>
        <taxon>Balneolaceae</taxon>
        <taxon>Fodinibius</taxon>
    </lineage>
</organism>
<evidence type="ECO:0000256" key="3">
    <source>
        <dbReference type="ARBA" id="ARBA00023002"/>
    </source>
</evidence>
<dbReference type="GO" id="GO:0016491">
    <property type="term" value="F:oxidoreductase activity"/>
    <property type="evidence" value="ECO:0007669"/>
    <property type="project" value="UniProtKB-KW"/>
</dbReference>
<keyword evidence="3" id="KW-0560">Oxidoreductase</keyword>
<evidence type="ECO:0000256" key="4">
    <source>
        <dbReference type="ARBA" id="ARBA00023157"/>
    </source>
</evidence>
<sequence>MKKVISICFVIFVMSLGMGTAQAQSDSSEVTKITITEFSDYQCPACASYHPFVKKLKKELGDQIELKLKHYPLNMHQFAALAARAAESAGNQDKFYEMHNMLYENQQHWSNSVNPAPIFENYAKKLGLDMKEFRNDLNAAETQKAVMEEKKEGRKMGVNSTPTFFIEGEKLDPLPRSYNAFKKVVEKYLAKKKG</sequence>
<dbReference type="PANTHER" id="PTHR13887">
    <property type="entry name" value="GLUTATHIONE S-TRANSFERASE KAPPA"/>
    <property type="match status" value="1"/>
</dbReference>
<dbReference type="Gene3D" id="3.40.30.10">
    <property type="entry name" value="Glutaredoxin"/>
    <property type="match status" value="1"/>
</dbReference>
<dbReference type="AlphaFoldDB" id="A0A6M1T3F3"/>
<dbReference type="InterPro" id="IPR036249">
    <property type="entry name" value="Thioredoxin-like_sf"/>
</dbReference>
<dbReference type="InterPro" id="IPR012336">
    <property type="entry name" value="Thioredoxin-like_fold"/>
</dbReference>
<evidence type="ECO:0000313" key="9">
    <source>
        <dbReference type="EMBL" id="NGP88599.1"/>
    </source>
</evidence>
<reference evidence="9 10" key="1">
    <citation type="submission" date="2020-02" db="EMBL/GenBank/DDBJ databases">
        <title>Aliifodinibius halophilus 2W32, complete genome.</title>
        <authorList>
            <person name="Li Y."/>
            <person name="Wu S."/>
        </authorList>
    </citation>
    <scope>NUCLEOTIDE SEQUENCE [LARGE SCALE GENOMIC DNA]</scope>
    <source>
        <strain evidence="9 10">2W32</strain>
    </source>
</reference>
<feature type="signal peptide" evidence="7">
    <location>
        <begin position="1"/>
        <end position="23"/>
    </location>
</feature>
<keyword evidence="10" id="KW-1185">Reference proteome</keyword>
<evidence type="ECO:0000256" key="7">
    <source>
        <dbReference type="SAM" id="SignalP"/>
    </source>
</evidence>
<feature type="coiled-coil region" evidence="6">
    <location>
        <begin position="123"/>
        <end position="150"/>
    </location>
</feature>
<dbReference type="SUPFAM" id="SSF52833">
    <property type="entry name" value="Thioredoxin-like"/>
    <property type="match status" value="1"/>
</dbReference>
<evidence type="ECO:0000256" key="2">
    <source>
        <dbReference type="ARBA" id="ARBA00022729"/>
    </source>
</evidence>
<protein>
    <submittedName>
        <fullName evidence="9">Thioredoxin domain-containing protein</fullName>
    </submittedName>
</protein>
<dbReference type="PROSITE" id="PS51352">
    <property type="entry name" value="THIOREDOXIN_2"/>
    <property type="match status" value="1"/>
</dbReference>
<comment type="similarity">
    <text evidence="1">Belongs to the thioredoxin family. DsbA subfamily.</text>
</comment>
<proteinExistence type="inferred from homology"/>
<keyword evidence="6" id="KW-0175">Coiled coil</keyword>
<comment type="caution">
    <text evidence="9">The sequence shown here is derived from an EMBL/GenBank/DDBJ whole genome shotgun (WGS) entry which is preliminary data.</text>
</comment>
<dbReference type="Proteomes" id="UP000479132">
    <property type="component" value="Unassembled WGS sequence"/>
</dbReference>